<accession>A0A1B9GVI1</accession>
<proteinExistence type="predicted"/>
<dbReference type="OrthoDB" id="2566675at2759"/>
<keyword evidence="2" id="KW-1185">Reference proteome</keyword>
<dbReference type="EMBL" id="KI669500">
    <property type="protein sequence ID" value="OCF35033.1"/>
    <property type="molecule type" value="Genomic_DNA"/>
</dbReference>
<dbReference type="AlphaFoldDB" id="A0A1B9GVI1"/>
<reference evidence="1 2" key="1">
    <citation type="submission" date="2013-07" db="EMBL/GenBank/DDBJ databases">
        <title>The Genome Sequence of Cryptococcus heveanensis BCC8398.</title>
        <authorList>
            <consortium name="The Broad Institute Genome Sequencing Platform"/>
            <person name="Cuomo C."/>
            <person name="Litvintseva A."/>
            <person name="Chen Y."/>
            <person name="Heitman J."/>
            <person name="Sun S."/>
            <person name="Springer D."/>
            <person name="Dromer F."/>
            <person name="Young S.K."/>
            <person name="Zeng Q."/>
            <person name="Gargeya S."/>
            <person name="Fitzgerald M."/>
            <person name="Abouelleil A."/>
            <person name="Alvarado L."/>
            <person name="Berlin A.M."/>
            <person name="Chapman S.B."/>
            <person name="Dewar J."/>
            <person name="Goldberg J."/>
            <person name="Griggs A."/>
            <person name="Gujja S."/>
            <person name="Hansen M."/>
            <person name="Howarth C."/>
            <person name="Imamovic A."/>
            <person name="Larimer J."/>
            <person name="McCowan C."/>
            <person name="Murphy C."/>
            <person name="Pearson M."/>
            <person name="Priest M."/>
            <person name="Roberts A."/>
            <person name="Saif S."/>
            <person name="Shea T."/>
            <person name="Sykes S."/>
            <person name="Wortman J."/>
            <person name="Nusbaum C."/>
            <person name="Birren B."/>
        </authorList>
    </citation>
    <scope>NUCLEOTIDE SEQUENCE [LARGE SCALE GENOMIC DNA]</scope>
    <source>
        <strain evidence="1 2">BCC8398</strain>
    </source>
</reference>
<name>A0A1B9GVI1_9TREE</name>
<evidence type="ECO:0000313" key="1">
    <source>
        <dbReference type="EMBL" id="OCF35033.1"/>
    </source>
</evidence>
<gene>
    <name evidence="1" type="ORF">I316_03073</name>
</gene>
<evidence type="ECO:0000313" key="2">
    <source>
        <dbReference type="Proteomes" id="UP000092666"/>
    </source>
</evidence>
<organism evidence="1 2">
    <name type="scientific">Kwoniella heveanensis BCC8398</name>
    <dbReference type="NCBI Taxonomy" id="1296120"/>
    <lineage>
        <taxon>Eukaryota</taxon>
        <taxon>Fungi</taxon>
        <taxon>Dikarya</taxon>
        <taxon>Basidiomycota</taxon>
        <taxon>Agaricomycotina</taxon>
        <taxon>Tremellomycetes</taxon>
        <taxon>Tremellales</taxon>
        <taxon>Cryptococcaceae</taxon>
        <taxon>Kwoniella</taxon>
    </lineage>
</organism>
<reference evidence="2" key="2">
    <citation type="submission" date="2013-12" db="EMBL/GenBank/DDBJ databases">
        <title>Evolution of pathogenesis and genome organization in the Tremellales.</title>
        <authorList>
            <person name="Cuomo C."/>
            <person name="Litvintseva A."/>
            <person name="Heitman J."/>
            <person name="Chen Y."/>
            <person name="Sun S."/>
            <person name="Springer D."/>
            <person name="Dromer F."/>
            <person name="Young S."/>
            <person name="Zeng Q."/>
            <person name="Chapman S."/>
            <person name="Gujja S."/>
            <person name="Saif S."/>
            <person name="Birren B."/>
        </authorList>
    </citation>
    <scope>NUCLEOTIDE SEQUENCE [LARGE SCALE GENOMIC DNA]</scope>
    <source>
        <strain evidence="2">BCC8398</strain>
    </source>
</reference>
<dbReference type="Proteomes" id="UP000092666">
    <property type="component" value="Unassembled WGS sequence"/>
</dbReference>
<protein>
    <submittedName>
        <fullName evidence="1">Uncharacterized protein</fullName>
    </submittedName>
</protein>
<sequence>MAFALHPLLSTYPGASFFPNGNLNGPPLALQSGGPSVGYWGYVPWETPEMPQWDLPPAIKAAIEGRGTGVYGLTINPNAPLPAAEMGMGMDPSQMQGVPTVGTGMGMGMAGPMGMGTVGGQRLNYGWPKYGPMPLRPELGGFVGKTNPFGRSFPHGFYKTTY</sequence>